<dbReference type="Pfam" id="PF00535">
    <property type="entry name" value="Glycos_transf_2"/>
    <property type="match status" value="1"/>
</dbReference>
<keyword evidence="2" id="KW-0808">Transferase</keyword>
<evidence type="ECO:0000259" key="1">
    <source>
        <dbReference type="Pfam" id="PF00535"/>
    </source>
</evidence>
<proteinExistence type="predicted"/>
<organism evidence="2 3">
    <name type="scientific">Anaerosporobacter mobilis DSM 15930</name>
    <dbReference type="NCBI Taxonomy" id="1120996"/>
    <lineage>
        <taxon>Bacteria</taxon>
        <taxon>Bacillati</taxon>
        <taxon>Bacillota</taxon>
        <taxon>Clostridia</taxon>
        <taxon>Lachnospirales</taxon>
        <taxon>Lachnospiraceae</taxon>
        <taxon>Anaerosporobacter</taxon>
    </lineage>
</organism>
<accession>A0A1M7GU58</accession>
<dbReference type="AlphaFoldDB" id="A0A1M7GU58"/>
<feature type="domain" description="Glycosyltransferase 2-like" evidence="1">
    <location>
        <begin position="26"/>
        <end position="133"/>
    </location>
</feature>
<reference evidence="2 3" key="1">
    <citation type="submission" date="2016-11" db="EMBL/GenBank/DDBJ databases">
        <authorList>
            <person name="Jaros S."/>
            <person name="Januszkiewicz K."/>
            <person name="Wedrychowicz H."/>
        </authorList>
    </citation>
    <scope>NUCLEOTIDE SEQUENCE [LARGE SCALE GENOMIC DNA]</scope>
    <source>
        <strain evidence="2 3">DSM 15930</strain>
    </source>
</reference>
<sequence>MESKPKVSVLLLVNQYADSKEGTRSLCRCVDSLVYQTLEEIEILVLLNKNMEEYRSVVSMYCDKFGEKIRIYNRKEEDLLETIGEVLKTTKGEYIGIISEDIVLEYHAYATLYEEVLKENTFDLIYGGYKYYENGLLLGCKDKRQSEDTPYKYLLKGELVLFNKIIHRNKIEELIRAEGGKNDRNFTRKHIWNDYGLSLRIISACNDNRSCNAVLFHQILDESILSYKNSESYLEAAVEGIEKTISWSSREEIKTIQVQNFDIPFGDKIEYLLARVGLELVRMMQFYWLYSNQILPIVKKYKNTISKSIVFEAYSSSLAMFERVSELTVDAIPRILYVGAFGQSISPEHGRQEVEVSFKEFGEIRLLNETTCNMHENPIIEKAYYEGKLQFVEEYYAVKSIVRNGGFYIGQHTQLLKTLDGLCCYDSVFGYEDRTTITAGLFAARKGQPILKAILTSYKEEYFEQMGYLPLGDRIRLFLIGKEEFKLDANGGLLKSGIYIVSPEQCIIPRYQDLKSQMQPSLCIINHEDKATDKEYIVVKKSTLEYLLSTANDARTMNKLKNNNTQLKKTLDQLLASRSIRLTKPLRAGYQKLKALSHVFRG</sequence>
<dbReference type="CDD" id="cd00761">
    <property type="entry name" value="Glyco_tranf_GTA_type"/>
    <property type="match status" value="1"/>
</dbReference>
<dbReference type="Gene3D" id="3.90.550.10">
    <property type="entry name" value="Spore Coat Polysaccharide Biosynthesis Protein SpsA, Chain A"/>
    <property type="match status" value="1"/>
</dbReference>
<evidence type="ECO:0000313" key="2">
    <source>
        <dbReference type="EMBL" id="SHM19902.1"/>
    </source>
</evidence>
<dbReference type="GO" id="GO:0016740">
    <property type="term" value="F:transferase activity"/>
    <property type="evidence" value="ECO:0007669"/>
    <property type="project" value="UniProtKB-KW"/>
</dbReference>
<dbReference type="SUPFAM" id="SSF53448">
    <property type="entry name" value="Nucleotide-diphospho-sugar transferases"/>
    <property type="match status" value="1"/>
</dbReference>
<dbReference type="Proteomes" id="UP000184038">
    <property type="component" value="Unassembled WGS sequence"/>
</dbReference>
<dbReference type="STRING" id="1120996.SAMN02746066_01127"/>
<dbReference type="InterPro" id="IPR029044">
    <property type="entry name" value="Nucleotide-diphossugar_trans"/>
</dbReference>
<keyword evidence="3" id="KW-1185">Reference proteome</keyword>
<dbReference type="EMBL" id="FRCP01000007">
    <property type="protein sequence ID" value="SHM19902.1"/>
    <property type="molecule type" value="Genomic_DNA"/>
</dbReference>
<protein>
    <submittedName>
        <fullName evidence="2">Glycosyl transferase family 2</fullName>
    </submittedName>
</protein>
<gene>
    <name evidence="2" type="ORF">SAMN02746066_01127</name>
</gene>
<dbReference type="RefSeq" id="WP_073284321.1">
    <property type="nucleotide sequence ID" value="NZ_FRCP01000007.1"/>
</dbReference>
<dbReference type="InterPro" id="IPR001173">
    <property type="entry name" value="Glyco_trans_2-like"/>
</dbReference>
<name>A0A1M7GU58_9FIRM</name>
<evidence type="ECO:0000313" key="3">
    <source>
        <dbReference type="Proteomes" id="UP000184038"/>
    </source>
</evidence>